<evidence type="ECO:0000256" key="1">
    <source>
        <dbReference type="ARBA" id="ARBA00022679"/>
    </source>
</evidence>
<gene>
    <name evidence="3" type="ORF">SAMN04488561_4261</name>
</gene>
<dbReference type="PANTHER" id="PTHR13947">
    <property type="entry name" value="GNAT FAMILY N-ACETYLTRANSFERASE"/>
    <property type="match status" value="1"/>
</dbReference>
<dbReference type="Pfam" id="PF00583">
    <property type="entry name" value="Acetyltransf_1"/>
    <property type="match status" value="1"/>
</dbReference>
<dbReference type="PANTHER" id="PTHR13947:SF37">
    <property type="entry name" value="LD18367P"/>
    <property type="match status" value="1"/>
</dbReference>
<dbReference type="CDD" id="cd04301">
    <property type="entry name" value="NAT_SF"/>
    <property type="match status" value="1"/>
</dbReference>
<feature type="domain" description="N-acetyltransferase" evidence="2">
    <location>
        <begin position="17"/>
        <end position="234"/>
    </location>
</feature>
<sequence length="238" mass="25365">MLGSAAEGLTMSGDDQIEIRPAGEDELRATAELHVTELPHGLFPRLGDGFVRRWHRAHLDSPYGVVLVAVRAGEVVGFTLGSTDRPANVAWIIGHRRRELALAGLRALLARPVLAAGFVRSRGPRYAQRLLGRGAAPARVAGAGPVPEAGFGAIAVLEAIVVAPEHRGRSIGTELADTFLSTVAAAGVERVELVTKAGARGAAGFYERSGWRRVGDHVDRDGDGVHTYRIDPRLVRAR</sequence>
<dbReference type="Gene3D" id="3.40.630.30">
    <property type="match status" value="1"/>
</dbReference>
<dbReference type="STRING" id="561176.SAMN04488561_4261"/>
<name>A0A1H5PFG6_9ACTN</name>
<dbReference type="Proteomes" id="UP000181980">
    <property type="component" value="Unassembled WGS sequence"/>
</dbReference>
<dbReference type="GO" id="GO:0008080">
    <property type="term" value="F:N-acetyltransferase activity"/>
    <property type="evidence" value="ECO:0007669"/>
    <property type="project" value="InterPro"/>
</dbReference>
<dbReference type="SUPFAM" id="SSF55729">
    <property type="entry name" value="Acyl-CoA N-acyltransferases (Nat)"/>
    <property type="match status" value="1"/>
</dbReference>
<dbReference type="EMBL" id="FNUC01000004">
    <property type="protein sequence ID" value="SEF12585.1"/>
    <property type="molecule type" value="Genomic_DNA"/>
</dbReference>
<keyword evidence="1 3" id="KW-0808">Transferase</keyword>
<dbReference type="PROSITE" id="PS51186">
    <property type="entry name" value="GNAT"/>
    <property type="match status" value="1"/>
</dbReference>
<organism evidence="3 4">
    <name type="scientific">Jiangella alba</name>
    <dbReference type="NCBI Taxonomy" id="561176"/>
    <lineage>
        <taxon>Bacteria</taxon>
        <taxon>Bacillati</taxon>
        <taxon>Actinomycetota</taxon>
        <taxon>Actinomycetes</taxon>
        <taxon>Jiangellales</taxon>
        <taxon>Jiangellaceae</taxon>
        <taxon>Jiangella</taxon>
    </lineage>
</organism>
<evidence type="ECO:0000259" key="2">
    <source>
        <dbReference type="PROSITE" id="PS51186"/>
    </source>
</evidence>
<proteinExistence type="predicted"/>
<dbReference type="InterPro" id="IPR016181">
    <property type="entry name" value="Acyl_CoA_acyltransferase"/>
</dbReference>
<dbReference type="AlphaFoldDB" id="A0A1H5PFG6"/>
<protein>
    <submittedName>
        <fullName evidence="3">Acetyltransferase (GNAT) family protein</fullName>
    </submittedName>
</protein>
<keyword evidence="4" id="KW-1185">Reference proteome</keyword>
<accession>A0A1H5PFG6</accession>
<dbReference type="InterPro" id="IPR000182">
    <property type="entry name" value="GNAT_dom"/>
</dbReference>
<evidence type="ECO:0000313" key="4">
    <source>
        <dbReference type="Proteomes" id="UP000181980"/>
    </source>
</evidence>
<evidence type="ECO:0000313" key="3">
    <source>
        <dbReference type="EMBL" id="SEF12585.1"/>
    </source>
</evidence>
<reference evidence="4" key="1">
    <citation type="submission" date="2016-10" db="EMBL/GenBank/DDBJ databases">
        <authorList>
            <person name="Varghese N."/>
            <person name="Submissions S."/>
        </authorList>
    </citation>
    <scope>NUCLEOTIDE SEQUENCE [LARGE SCALE GENOMIC DNA]</scope>
    <source>
        <strain evidence="4">DSM 45237</strain>
    </source>
</reference>
<dbReference type="InterPro" id="IPR050769">
    <property type="entry name" value="NAT_camello-type"/>
</dbReference>